<feature type="transmembrane region" description="Helical" evidence="1">
    <location>
        <begin position="77"/>
        <end position="94"/>
    </location>
</feature>
<evidence type="ECO:0000313" key="3">
    <source>
        <dbReference type="WBParaSite" id="nRc.2.0.1.t05239-RA"/>
    </source>
</evidence>
<proteinExistence type="predicted"/>
<sequence length="128" mass="14536">MFINYEGTFSGGNSNMKQLVVLPKQARDDVWYALQISRLNMKYKLMYSLLFIGIYQSNEDFVTRVDVRPIGYTRQRYALNFEVVFVFFIAFFIFDATGYGANAATNAAADDKLASTVAISGHFDKPNL</sequence>
<dbReference type="WBParaSite" id="nRc.2.0.1.t05239-RA">
    <property type="protein sequence ID" value="nRc.2.0.1.t05239-RA"/>
    <property type="gene ID" value="nRc.2.0.1.g05239"/>
</dbReference>
<keyword evidence="2" id="KW-1185">Reference proteome</keyword>
<keyword evidence="1" id="KW-0472">Membrane</keyword>
<keyword evidence="1" id="KW-1133">Transmembrane helix</keyword>
<keyword evidence="1" id="KW-0812">Transmembrane</keyword>
<evidence type="ECO:0000256" key="1">
    <source>
        <dbReference type="SAM" id="Phobius"/>
    </source>
</evidence>
<organism evidence="2 3">
    <name type="scientific">Romanomermis culicivorax</name>
    <name type="common">Nematode worm</name>
    <dbReference type="NCBI Taxonomy" id="13658"/>
    <lineage>
        <taxon>Eukaryota</taxon>
        <taxon>Metazoa</taxon>
        <taxon>Ecdysozoa</taxon>
        <taxon>Nematoda</taxon>
        <taxon>Enoplea</taxon>
        <taxon>Dorylaimia</taxon>
        <taxon>Mermithida</taxon>
        <taxon>Mermithoidea</taxon>
        <taxon>Mermithidae</taxon>
        <taxon>Romanomermis</taxon>
    </lineage>
</organism>
<evidence type="ECO:0000313" key="2">
    <source>
        <dbReference type="Proteomes" id="UP000887565"/>
    </source>
</evidence>
<name>A0A915HTZ5_ROMCU</name>
<protein>
    <submittedName>
        <fullName evidence="3">Uncharacterized protein</fullName>
    </submittedName>
</protein>
<dbReference type="AlphaFoldDB" id="A0A915HTZ5"/>
<accession>A0A915HTZ5</accession>
<dbReference type="Proteomes" id="UP000887565">
    <property type="component" value="Unplaced"/>
</dbReference>
<reference evidence="3" key="1">
    <citation type="submission" date="2022-11" db="UniProtKB">
        <authorList>
            <consortium name="WormBaseParasite"/>
        </authorList>
    </citation>
    <scope>IDENTIFICATION</scope>
</reference>